<sequence>MNPLPKSNNRSILRRIYARHRNPHLSLSEVLFVINSWRRPRVNLYLVFVNFLKARLIREDPEKAAANKSIPHGQIISGIFPFIAPTFLLEFTHFYLNQSKARCLFLPAYISA</sequence>
<evidence type="ECO:0008006" key="3">
    <source>
        <dbReference type="Google" id="ProtNLM"/>
    </source>
</evidence>
<reference evidence="1 2" key="1">
    <citation type="submission" date="2021-06" db="EMBL/GenBank/DDBJ databases">
        <title>Caerostris extrusa draft genome.</title>
        <authorList>
            <person name="Kono N."/>
            <person name="Arakawa K."/>
        </authorList>
    </citation>
    <scope>NUCLEOTIDE SEQUENCE [LARGE SCALE GENOMIC DNA]</scope>
</reference>
<proteinExistence type="predicted"/>
<organism evidence="1 2">
    <name type="scientific">Caerostris extrusa</name>
    <name type="common">Bark spider</name>
    <name type="synonym">Caerostris bankana</name>
    <dbReference type="NCBI Taxonomy" id="172846"/>
    <lineage>
        <taxon>Eukaryota</taxon>
        <taxon>Metazoa</taxon>
        <taxon>Ecdysozoa</taxon>
        <taxon>Arthropoda</taxon>
        <taxon>Chelicerata</taxon>
        <taxon>Arachnida</taxon>
        <taxon>Araneae</taxon>
        <taxon>Araneomorphae</taxon>
        <taxon>Entelegynae</taxon>
        <taxon>Araneoidea</taxon>
        <taxon>Araneidae</taxon>
        <taxon>Caerostris</taxon>
    </lineage>
</organism>
<dbReference type="EMBL" id="BPLR01018358">
    <property type="protein sequence ID" value="GIY98928.1"/>
    <property type="molecule type" value="Genomic_DNA"/>
</dbReference>
<dbReference type="AlphaFoldDB" id="A0AAV4XYM2"/>
<evidence type="ECO:0000313" key="1">
    <source>
        <dbReference type="EMBL" id="GIY98928.1"/>
    </source>
</evidence>
<name>A0AAV4XYM2_CAEEX</name>
<keyword evidence="2" id="KW-1185">Reference proteome</keyword>
<protein>
    <recommendedName>
        <fullName evidence="3">Maturase K</fullName>
    </recommendedName>
</protein>
<gene>
    <name evidence="1" type="ORF">CEXT_452451</name>
</gene>
<evidence type="ECO:0000313" key="2">
    <source>
        <dbReference type="Proteomes" id="UP001054945"/>
    </source>
</evidence>
<accession>A0AAV4XYM2</accession>
<comment type="caution">
    <text evidence="1">The sequence shown here is derived from an EMBL/GenBank/DDBJ whole genome shotgun (WGS) entry which is preliminary data.</text>
</comment>
<dbReference type="Proteomes" id="UP001054945">
    <property type="component" value="Unassembled WGS sequence"/>
</dbReference>